<evidence type="ECO:0000313" key="8">
    <source>
        <dbReference type="Proteomes" id="UP000504609"/>
    </source>
</evidence>
<keyword evidence="4 7" id="KW-1133">Transmembrane helix</keyword>
<sequence>MEKRRFVYALSLSIVVSFALVAIVSCIAAELHRTKTKDLRLDGKLCYLPESQAFRYGVAALACLVIAQVIGNVLFCTSCSLNSRGKKSNDQQRPRRSILAIILLVISWASFTVVILLLSAATSMSRQQQYGAGWLSGECYLVKSGVYIAAAILILVSTCSIVCSAVAVLRKSLQIDESRKTSTLPK</sequence>
<keyword evidence="8" id="KW-1185">Reference proteome</keyword>
<organism evidence="8 9">
    <name type="scientific">Cucurbita moschata</name>
    <name type="common">Winter crookneck squash</name>
    <name type="synonym">Cucurbita pepo var. moschata</name>
    <dbReference type="NCBI Taxonomy" id="3662"/>
    <lineage>
        <taxon>Eukaryota</taxon>
        <taxon>Viridiplantae</taxon>
        <taxon>Streptophyta</taxon>
        <taxon>Embryophyta</taxon>
        <taxon>Tracheophyta</taxon>
        <taxon>Spermatophyta</taxon>
        <taxon>Magnoliopsida</taxon>
        <taxon>eudicotyledons</taxon>
        <taxon>Gunneridae</taxon>
        <taxon>Pentapetalae</taxon>
        <taxon>rosids</taxon>
        <taxon>fabids</taxon>
        <taxon>Cucurbitales</taxon>
        <taxon>Cucurbitaceae</taxon>
        <taxon>Cucurbiteae</taxon>
        <taxon>Cucurbita</taxon>
    </lineage>
</organism>
<dbReference type="RefSeq" id="XP_022941598.1">
    <property type="nucleotide sequence ID" value="XM_023085830.1"/>
</dbReference>
<dbReference type="InterPro" id="IPR052222">
    <property type="entry name" value="DESIGUAL"/>
</dbReference>
<accession>A0A6J1FSJ4</accession>
<proteinExistence type="inferred from homology"/>
<dbReference type="Proteomes" id="UP000504609">
    <property type="component" value="Unplaced"/>
</dbReference>
<reference evidence="9" key="1">
    <citation type="submission" date="2025-08" db="UniProtKB">
        <authorList>
            <consortium name="RefSeq"/>
        </authorList>
    </citation>
    <scope>IDENTIFICATION</scope>
    <source>
        <tissue evidence="9">Young leaves</tissue>
    </source>
</reference>
<dbReference type="PANTHER" id="PTHR31769">
    <property type="entry name" value="OS07G0462200 PROTEIN-RELATED"/>
    <property type="match status" value="1"/>
</dbReference>
<evidence type="ECO:0000256" key="3">
    <source>
        <dbReference type="ARBA" id="ARBA00022729"/>
    </source>
</evidence>
<dbReference type="GO" id="GO:0012505">
    <property type="term" value="C:endomembrane system"/>
    <property type="evidence" value="ECO:0007669"/>
    <property type="project" value="UniProtKB-SubCell"/>
</dbReference>
<feature type="transmembrane region" description="Helical" evidence="7">
    <location>
        <begin position="52"/>
        <end position="77"/>
    </location>
</feature>
<name>A0A6J1FSJ4_CUCMO</name>
<comment type="similarity">
    <text evidence="6">Belongs to the DESIGUAL family.</text>
</comment>
<evidence type="ECO:0000256" key="7">
    <source>
        <dbReference type="SAM" id="Phobius"/>
    </source>
</evidence>
<comment type="subcellular location">
    <subcellularLocation>
        <location evidence="1">Endomembrane system</location>
        <topology evidence="1">Multi-pass membrane protein</topology>
    </subcellularLocation>
</comment>
<gene>
    <name evidence="9" type="primary">LOC111446907</name>
</gene>
<protein>
    <submittedName>
        <fullName evidence="9">Uncharacterized protein LOC111446907</fullName>
    </submittedName>
</protein>
<dbReference type="AlphaFoldDB" id="A0A6J1FSJ4"/>
<evidence type="ECO:0000256" key="1">
    <source>
        <dbReference type="ARBA" id="ARBA00004127"/>
    </source>
</evidence>
<feature type="transmembrane region" description="Helical" evidence="7">
    <location>
        <begin position="144"/>
        <end position="169"/>
    </location>
</feature>
<evidence type="ECO:0000256" key="5">
    <source>
        <dbReference type="ARBA" id="ARBA00023136"/>
    </source>
</evidence>
<dbReference type="KEGG" id="cmos:111446907"/>
<feature type="transmembrane region" description="Helical" evidence="7">
    <location>
        <begin position="98"/>
        <end position="124"/>
    </location>
</feature>
<dbReference type="InterPro" id="IPR009606">
    <property type="entry name" value="DEAL/Modifying_wall_lignin1/2"/>
</dbReference>
<evidence type="ECO:0000256" key="4">
    <source>
        <dbReference type="ARBA" id="ARBA00022989"/>
    </source>
</evidence>
<dbReference type="Pfam" id="PF06749">
    <property type="entry name" value="DUF1218"/>
    <property type="match status" value="1"/>
</dbReference>
<evidence type="ECO:0000256" key="2">
    <source>
        <dbReference type="ARBA" id="ARBA00022692"/>
    </source>
</evidence>
<dbReference type="PROSITE" id="PS51257">
    <property type="entry name" value="PROKAR_LIPOPROTEIN"/>
    <property type="match status" value="1"/>
</dbReference>
<evidence type="ECO:0000256" key="6">
    <source>
        <dbReference type="ARBA" id="ARBA00029467"/>
    </source>
</evidence>
<keyword evidence="2 7" id="KW-0812">Transmembrane</keyword>
<evidence type="ECO:0000313" key="9">
    <source>
        <dbReference type="RefSeq" id="XP_022941598.1"/>
    </source>
</evidence>
<dbReference type="GeneID" id="111446907"/>
<keyword evidence="3" id="KW-0732">Signal</keyword>
<keyword evidence="5 7" id="KW-0472">Membrane</keyword>